<dbReference type="PANTHER" id="PTHR12673:SF263">
    <property type="entry name" value="PLECKSTRIN DOMAIN-CONTAINING PROTEIN"/>
    <property type="match status" value="1"/>
</dbReference>
<dbReference type="CDD" id="cd00160">
    <property type="entry name" value="RhoGEF"/>
    <property type="match status" value="1"/>
</dbReference>
<dbReference type="GO" id="GO:0005737">
    <property type="term" value="C:cytoplasm"/>
    <property type="evidence" value="ECO:0007669"/>
    <property type="project" value="TreeGrafter"/>
</dbReference>
<dbReference type="InterPro" id="IPR000219">
    <property type="entry name" value="DH_dom"/>
</dbReference>
<dbReference type="SUPFAM" id="SSF48065">
    <property type="entry name" value="DBL homology domain (DH-domain)"/>
    <property type="match status" value="1"/>
</dbReference>
<protein>
    <recommendedName>
        <fullName evidence="1">DH domain-containing protein</fullName>
    </recommendedName>
</protein>
<proteinExistence type="predicted"/>
<keyword evidence="3" id="KW-1185">Reference proteome</keyword>
<dbReference type="InterPro" id="IPR051092">
    <property type="entry name" value="FYVE_RhoGEF_PH"/>
</dbReference>
<dbReference type="SMART" id="SM00325">
    <property type="entry name" value="RhoGEF"/>
    <property type="match status" value="1"/>
</dbReference>
<dbReference type="Gene3D" id="2.30.29.30">
    <property type="entry name" value="Pleckstrin-homology domain (PH domain)/Phosphotyrosine-binding domain (PTB)"/>
    <property type="match status" value="1"/>
</dbReference>
<dbReference type="InterPro" id="IPR011993">
    <property type="entry name" value="PH-like_dom_sf"/>
</dbReference>
<dbReference type="InterPro" id="IPR035899">
    <property type="entry name" value="DBL_dom_sf"/>
</dbReference>
<evidence type="ECO:0000259" key="1">
    <source>
        <dbReference type="PROSITE" id="PS50010"/>
    </source>
</evidence>
<dbReference type="GO" id="GO:0005085">
    <property type="term" value="F:guanyl-nucleotide exchange factor activity"/>
    <property type="evidence" value="ECO:0007669"/>
    <property type="project" value="InterPro"/>
</dbReference>
<dbReference type="Gene3D" id="1.20.900.10">
    <property type="entry name" value="Dbl homology (DH) domain"/>
    <property type="match status" value="1"/>
</dbReference>
<reference evidence="2 3" key="1">
    <citation type="submission" date="2024-03" db="EMBL/GenBank/DDBJ databases">
        <title>The Acrasis kona genome and developmental transcriptomes reveal deep origins of eukaryotic multicellular pathways.</title>
        <authorList>
            <person name="Sheikh S."/>
            <person name="Fu C.-J."/>
            <person name="Brown M.W."/>
            <person name="Baldauf S.L."/>
        </authorList>
    </citation>
    <scope>NUCLEOTIDE SEQUENCE [LARGE SCALE GENOMIC DNA]</scope>
    <source>
        <strain evidence="2 3">ATCC MYA-3509</strain>
    </source>
</reference>
<dbReference type="Proteomes" id="UP001431209">
    <property type="component" value="Unassembled WGS sequence"/>
</dbReference>
<comment type="caution">
    <text evidence="2">The sequence shown here is derived from an EMBL/GenBank/DDBJ whole genome shotgun (WGS) entry which is preliminary data.</text>
</comment>
<evidence type="ECO:0000313" key="2">
    <source>
        <dbReference type="EMBL" id="KAL0489459.1"/>
    </source>
</evidence>
<dbReference type="PROSITE" id="PS50010">
    <property type="entry name" value="DH_2"/>
    <property type="match status" value="1"/>
</dbReference>
<sequence length="764" mass="88063">MVTQDTQPSLLFFQSGVSSEDFDVSATFDNRFGWAVEYAVRYLHICYKLSPNDRMTVVLFNRKQVSVIFDDESTQHYHSLLDVIIQWVSLNKLDSKSQKYSVVFEKVKELIQQKYKHGSQPKVILLTSPKLEEKKRKLSQGFFSAIPRWRTSQGSGKLTSANTSAKHLTSDSTVLGDSKSNRKLQQLIDTCQICMKVTSANTTDDIKTTSKNKNSKMSTSISLQSLSSIDSQVDPMALDKFFTIIKIGSLGSDNKIKRFTLVGKRFCCYVDESEIRSQVEIDAAGQVNKKRTIEHEIICRMLGQSLEPYDSIYCNENQNIVNATGGLLTKSNVTRDKARQHDALSPSPSPDEMLLPEVVDPKRESMKKDRIERENLAKEVLQTERTYVTNLKLMIDLFQIPLSKYSGHLLNEVDKNNIFNGLVNIYNLHKNLLSRLEERMIAWHHNQLIGDVFVELSPMFLLYNQYTTKYQLAVETFTKCQKNSPQFRKFLYLRRKDPHAHGHTLTSFMIMPVQRLPRYRMLLEGLIKHTCCDPDHPDLPHLREALKQISSIAENLNSRMHEQTQVLKLKSLSEQVRGIKDLIQPNRWLVNEFKLKYLTSPDVYQDCVILLFNDILIQTTIDPNQDEDTPVDEVMYDTQLVFDLTEVRLHPMNYSFSSPVSAEYDEDNKALTSFQITDQMQRVHEYMCQKGKKVDVVTCISDTISEANRKKRSFEAEAGKKFVHKVSIYSFDFDNQPDMMRQINQPVADQKDDDLSIPNLVRKM</sequence>
<name>A0AAW2ZJ80_9EUKA</name>
<evidence type="ECO:0000313" key="3">
    <source>
        <dbReference type="Proteomes" id="UP001431209"/>
    </source>
</evidence>
<gene>
    <name evidence="2" type="ORF">AKO1_009180</name>
</gene>
<dbReference type="EMBL" id="JAOPGA020001558">
    <property type="protein sequence ID" value="KAL0489459.1"/>
    <property type="molecule type" value="Genomic_DNA"/>
</dbReference>
<dbReference type="PANTHER" id="PTHR12673">
    <property type="entry name" value="FACIOGENITAL DYSPLASIA PROTEIN"/>
    <property type="match status" value="1"/>
</dbReference>
<feature type="domain" description="DH" evidence="1">
    <location>
        <begin position="372"/>
        <end position="559"/>
    </location>
</feature>
<dbReference type="Pfam" id="PF00621">
    <property type="entry name" value="RhoGEF"/>
    <property type="match status" value="1"/>
</dbReference>
<accession>A0AAW2ZJ80</accession>
<dbReference type="AlphaFoldDB" id="A0AAW2ZJ80"/>
<organism evidence="2 3">
    <name type="scientific">Acrasis kona</name>
    <dbReference type="NCBI Taxonomy" id="1008807"/>
    <lineage>
        <taxon>Eukaryota</taxon>
        <taxon>Discoba</taxon>
        <taxon>Heterolobosea</taxon>
        <taxon>Tetramitia</taxon>
        <taxon>Eutetramitia</taxon>
        <taxon>Acrasidae</taxon>
        <taxon>Acrasis</taxon>
    </lineage>
</organism>